<dbReference type="InterPro" id="IPR010917">
    <property type="entry name" value="TonB_rcpt_CS"/>
</dbReference>
<dbReference type="Gene3D" id="2.40.170.20">
    <property type="entry name" value="TonB-dependent receptor, beta-barrel domain"/>
    <property type="match status" value="1"/>
</dbReference>
<dbReference type="InterPro" id="IPR036942">
    <property type="entry name" value="Beta-barrel_TonB_sf"/>
</dbReference>
<evidence type="ECO:0000256" key="6">
    <source>
        <dbReference type="ARBA" id="ARBA00022729"/>
    </source>
</evidence>
<evidence type="ECO:0000259" key="16">
    <source>
        <dbReference type="Pfam" id="PF07715"/>
    </source>
</evidence>
<evidence type="ECO:0000256" key="4">
    <source>
        <dbReference type="ARBA" id="ARBA00022452"/>
    </source>
</evidence>
<keyword evidence="8 11" id="KW-0472">Membrane</keyword>
<evidence type="ECO:0000259" key="15">
    <source>
        <dbReference type="Pfam" id="PF00593"/>
    </source>
</evidence>
<organism evidence="17 18">
    <name type="scientific">Undibacterium aquatile</name>
    <dbReference type="NCBI Taxonomy" id="1537398"/>
    <lineage>
        <taxon>Bacteria</taxon>
        <taxon>Pseudomonadati</taxon>
        <taxon>Pseudomonadota</taxon>
        <taxon>Betaproteobacteria</taxon>
        <taxon>Burkholderiales</taxon>
        <taxon>Oxalobacteraceae</taxon>
        <taxon>Undibacterium</taxon>
    </lineage>
</organism>
<evidence type="ECO:0000256" key="13">
    <source>
        <dbReference type="RuleBase" id="RU003357"/>
    </source>
</evidence>
<dbReference type="Gene3D" id="2.170.130.10">
    <property type="entry name" value="TonB-dependent receptor, plug domain"/>
    <property type="match status" value="1"/>
</dbReference>
<dbReference type="InterPro" id="IPR039426">
    <property type="entry name" value="TonB-dep_rcpt-like"/>
</dbReference>
<evidence type="ECO:0000256" key="14">
    <source>
        <dbReference type="SAM" id="SignalP"/>
    </source>
</evidence>
<evidence type="ECO:0000256" key="1">
    <source>
        <dbReference type="ARBA" id="ARBA00004571"/>
    </source>
</evidence>
<accession>A0ABR6XFS9</accession>
<dbReference type="InterPro" id="IPR000531">
    <property type="entry name" value="Beta-barrel_TonB"/>
</dbReference>
<dbReference type="SUPFAM" id="SSF56935">
    <property type="entry name" value="Porins"/>
    <property type="match status" value="1"/>
</dbReference>
<keyword evidence="3 11" id="KW-0813">Transport</keyword>
<evidence type="ECO:0000256" key="11">
    <source>
        <dbReference type="PROSITE-ProRule" id="PRU01360"/>
    </source>
</evidence>
<feature type="chain" id="PRO_5045753739" evidence="14">
    <location>
        <begin position="26"/>
        <end position="737"/>
    </location>
</feature>
<keyword evidence="7 13" id="KW-0798">TonB box</keyword>
<evidence type="ECO:0000256" key="9">
    <source>
        <dbReference type="ARBA" id="ARBA00023170"/>
    </source>
</evidence>
<evidence type="ECO:0000256" key="8">
    <source>
        <dbReference type="ARBA" id="ARBA00023136"/>
    </source>
</evidence>
<dbReference type="PROSITE" id="PS52016">
    <property type="entry name" value="TONB_DEPENDENT_REC_3"/>
    <property type="match status" value="1"/>
</dbReference>
<feature type="domain" description="TonB-dependent receptor-like beta-barrel" evidence="15">
    <location>
        <begin position="260"/>
        <end position="692"/>
    </location>
</feature>
<keyword evidence="4 11" id="KW-1134">Transmembrane beta strand</keyword>
<comment type="similarity">
    <text evidence="2 11 13">Belongs to the TonB-dependent receptor family.</text>
</comment>
<evidence type="ECO:0000313" key="17">
    <source>
        <dbReference type="EMBL" id="MBC3811760.1"/>
    </source>
</evidence>
<feature type="short sequence motif" description="TonB C-terminal box" evidence="12">
    <location>
        <begin position="720"/>
        <end position="737"/>
    </location>
</feature>
<sequence>MQTQFKQHILATSIAALLPCAAVQAQELPLQKPSEVVIHAEKIPAPNIDGGTQKSALAATSDVATLLRDVPGVSLYLAGGVSSLPAIHGLADDRLRIQVDGMNLISACANHMNPPLSYIDPMQVGSIQVLTGIAPVSTGGDSIGGTIKVNSPEPEFAAAGQSTLLKGQAGSFYRSNGNAKGVNFAATYATEIWSLNYTGAIAESGNYHAANDFKAAKLAAADKAWIAGDEVGSSRYKSENQSLSVAMRNAGQLLELRIGTQNIPYQGFPNQRMDMTGNNSEQVNLRYKSQYDWGTLEARLYNEHTRHRMNFGDDKQFWYGNAPGMPMDTEGKNTGALIKADLMLSERDKLSVGTEYQRYRMNDWWIASGTGMMMAPNTFVNIADGQRDRLGVFAEWDANWTPQWMTQLGLRYESVKMNSGNVAGYSSMYGNPALPSSVPGAFNAADRQRKDNNIDLTATARYTPNATFSMDGGYAMKSRSPNLYERYTWASNNTMVMNMNNWFGDGNGYVGNLQLKPEVAHTLSATLNWHDAELSDWEFKVSPYYTQVRDYIDATSCAAVGKTCGTRKDGFQNLSLSNQKARLYGLDISGHKQLIKTSDIGSVSFSGLLNYVNAKNTVTDSGLYNIMPLNTRLSLTQKKDHWENTLEVQMVDAKTDLSDIRKELRTAGYTLLNLRSSYTWKQARFDVGIDNVLNRFYRLPLGGAYLGQGATMGAGVAHDTQVPGSGRSVYAGVTLKF</sequence>
<dbReference type="Proteomes" id="UP000637632">
    <property type="component" value="Unassembled WGS sequence"/>
</dbReference>
<feature type="domain" description="TonB-dependent receptor plug" evidence="16">
    <location>
        <begin position="59"/>
        <end position="146"/>
    </location>
</feature>
<dbReference type="EMBL" id="JACOFT010000003">
    <property type="protein sequence ID" value="MBC3811760.1"/>
    <property type="molecule type" value="Genomic_DNA"/>
</dbReference>
<keyword evidence="9 17" id="KW-0675">Receptor</keyword>
<evidence type="ECO:0000256" key="12">
    <source>
        <dbReference type="PROSITE-ProRule" id="PRU10144"/>
    </source>
</evidence>
<reference evidence="17 18" key="1">
    <citation type="submission" date="2020-08" db="EMBL/GenBank/DDBJ databases">
        <title>Novel species isolated from subtropical streams in China.</title>
        <authorList>
            <person name="Lu H."/>
        </authorList>
    </citation>
    <scope>NUCLEOTIDE SEQUENCE [LARGE SCALE GENOMIC DNA]</scope>
    <source>
        <strain evidence="17 18">CCTCC AB 2015119</strain>
    </source>
</reference>
<dbReference type="Pfam" id="PF07715">
    <property type="entry name" value="Plug"/>
    <property type="match status" value="1"/>
</dbReference>
<dbReference type="PANTHER" id="PTHR30069">
    <property type="entry name" value="TONB-DEPENDENT OUTER MEMBRANE RECEPTOR"/>
    <property type="match status" value="1"/>
</dbReference>
<keyword evidence="18" id="KW-1185">Reference proteome</keyword>
<protein>
    <submittedName>
        <fullName evidence="17">TonB-dependent receptor</fullName>
    </submittedName>
</protein>
<name>A0ABR6XFS9_9BURK</name>
<evidence type="ECO:0000256" key="3">
    <source>
        <dbReference type="ARBA" id="ARBA00022448"/>
    </source>
</evidence>
<evidence type="ECO:0000256" key="10">
    <source>
        <dbReference type="ARBA" id="ARBA00023237"/>
    </source>
</evidence>
<dbReference type="RefSeq" id="WP_190479215.1">
    <property type="nucleotide sequence ID" value="NZ_JACOFT010000003.1"/>
</dbReference>
<feature type="signal peptide" evidence="14">
    <location>
        <begin position="1"/>
        <end position="25"/>
    </location>
</feature>
<dbReference type="PROSITE" id="PS01156">
    <property type="entry name" value="TONB_DEPENDENT_REC_2"/>
    <property type="match status" value="1"/>
</dbReference>
<evidence type="ECO:0000313" key="18">
    <source>
        <dbReference type="Proteomes" id="UP000637632"/>
    </source>
</evidence>
<comment type="caution">
    <text evidence="17">The sequence shown here is derived from an EMBL/GenBank/DDBJ whole genome shotgun (WGS) entry which is preliminary data.</text>
</comment>
<dbReference type="InterPro" id="IPR037066">
    <property type="entry name" value="Plug_dom_sf"/>
</dbReference>
<evidence type="ECO:0000256" key="5">
    <source>
        <dbReference type="ARBA" id="ARBA00022692"/>
    </source>
</evidence>
<evidence type="ECO:0000256" key="2">
    <source>
        <dbReference type="ARBA" id="ARBA00009810"/>
    </source>
</evidence>
<evidence type="ECO:0000256" key="7">
    <source>
        <dbReference type="ARBA" id="ARBA00023077"/>
    </source>
</evidence>
<keyword evidence="10 11" id="KW-0998">Cell outer membrane</keyword>
<dbReference type="PANTHER" id="PTHR30069:SF49">
    <property type="entry name" value="OUTER MEMBRANE PROTEIN C"/>
    <property type="match status" value="1"/>
</dbReference>
<dbReference type="InterPro" id="IPR012910">
    <property type="entry name" value="Plug_dom"/>
</dbReference>
<comment type="subcellular location">
    <subcellularLocation>
        <location evidence="1 11">Cell outer membrane</location>
        <topology evidence="1 11">Multi-pass membrane protein</topology>
    </subcellularLocation>
</comment>
<proteinExistence type="inferred from homology"/>
<keyword evidence="6 14" id="KW-0732">Signal</keyword>
<gene>
    <name evidence="17" type="ORF">H8K26_09935</name>
</gene>
<dbReference type="Pfam" id="PF00593">
    <property type="entry name" value="TonB_dep_Rec_b-barrel"/>
    <property type="match status" value="1"/>
</dbReference>
<keyword evidence="5 11" id="KW-0812">Transmembrane</keyword>